<dbReference type="InterPro" id="IPR052179">
    <property type="entry name" value="DD-CPase-like"/>
</dbReference>
<keyword evidence="2" id="KW-0732">Signal</keyword>
<dbReference type="PANTHER" id="PTHR34385:SF1">
    <property type="entry name" value="PEPTIDOGLYCAN L-ALANYL-D-GLUTAMATE ENDOPEPTIDASE CWLK"/>
    <property type="match status" value="1"/>
</dbReference>
<dbReference type="GO" id="GO:0004180">
    <property type="term" value="F:carboxypeptidase activity"/>
    <property type="evidence" value="ECO:0007669"/>
    <property type="project" value="UniProtKB-KW"/>
</dbReference>
<dbReference type="SUPFAM" id="SSF55166">
    <property type="entry name" value="Hedgehog/DD-peptidase"/>
    <property type="match status" value="1"/>
</dbReference>
<feature type="domain" description="D-alanyl-D-alanine carboxypeptidase-like core" evidence="3">
    <location>
        <begin position="112"/>
        <end position="239"/>
    </location>
</feature>
<dbReference type="PANTHER" id="PTHR34385">
    <property type="entry name" value="D-ALANYL-D-ALANINE CARBOXYPEPTIDASE"/>
    <property type="match status" value="1"/>
</dbReference>
<dbReference type="Pfam" id="PF02557">
    <property type="entry name" value="VanY"/>
    <property type="match status" value="1"/>
</dbReference>
<protein>
    <submittedName>
        <fullName evidence="4">D-alanyl-D-alanine carboxypeptidase</fullName>
    </submittedName>
</protein>
<evidence type="ECO:0000256" key="1">
    <source>
        <dbReference type="SAM" id="MobiDB-lite"/>
    </source>
</evidence>
<keyword evidence="5" id="KW-1185">Reference proteome</keyword>
<comment type="caution">
    <text evidence="4">The sequence shown here is derived from an EMBL/GenBank/DDBJ whole genome shotgun (WGS) entry which is preliminary data.</text>
</comment>
<feature type="signal peptide" evidence="2">
    <location>
        <begin position="1"/>
        <end position="24"/>
    </location>
</feature>
<dbReference type="Gene3D" id="3.30.1380.10">
    <property type="match status" value="1"/>
</dbReference>
<dbReference type="InterPro" id="IPR058193">
    <property type="entry name" value="VanY/YodJ_core_dom"/>
</dbReference>
<dbReference type="InterPro" id="IPR003709">
    <property type="entry name" value="VanY-like_core_dom"/>
</dbReference>
<evidence type="ECO:0000259" key="3">
    <source>
        <dbReference type="Pfam" id="PF02557"/>
    </source>
</evidence>
<reference evidence="4 5" key="1">
    <citation type="submission" date="2012-10" db="EMBL/GenBank/DDBJ databases">
        <title>Draft Genome Sequence of Paenibacillus popilliae ATCC 14706T.</title>
        <authorList>
            <person name="Iiyama K."/>
            <person name="Mori K."/>
            <person name="Mon H."/>
            <person name="Chieda Y."/>
            <person name="Lee J.M."/>
            <person name="Kusakabe T."/>
            <person name="Tashiro K."/>
            <person name="Asano S."/>
            <person name="Yasunaga-Aoki C."/>
            <person name="Shimizu S."/>
        </authorList>
    </citation>
    <scope>NUCLEOTIDE SEQUENCE [LARGE SCALE GENOMIC DNA]</scope>
    <source>
        <strain evidence="4 5">ATCC 14706</strain>
    </source>
</reference>
<dbReference type="GO" id="GO:0006508">
    <property type="term" value="P:proteolysis"/>
    <property type="evidence" value="ECO:0007669"/>
    <property type="project" value="InterPro"/>
</dbReference>
<dbReference type="Proteomes" id="UP000029453">
    <property type="component" value="Unassembled WGS sequence"/>
</dbReference>
<feature type="region of interest" description="Disordered" evidence="1">
    <location>
        <begin position="35"/>
        <end position="58"/>
    </location>
</feature>
<feature type="chain" id="PRO_5038500853" evidence="2">
    <location>
        <begin position="25"/>
        <end position="280"/>
    </location>
</feature>
<dbReference type="EMBL" id="BALG01000117">
    <property type="protein sequence ID" value="GAC42589.1"/>
    <property type="molecule type" value="Genomic_DNA"/>
</dbReference>
<sequence length="280" mass="30740">MSGRAFICILCCSLFCTLCFGCKAPSARTQATELQAAGQPGIREREAPPKARLSAQESGQSIEKQAGLSLPGVDSPEVLVNKRHGLPPGYAPHDLIFPKVRTLTELKSKRYLLRREAARALERLFAAAELDNIYLASVSAYRSSAMQAAVYRQYVHTEGSRRANTYSAAPGHSEHETGLAVDLSGSDGRCAVQDCFAHMKEATWLATHAHRFGYIIRYPRGKEEITGYQYEPWHLRYVGRDLAGRLAAEGMTLEEYYGADSPFSKTFLQRKGSGTATTGG</sequence>
<proteinExistence type="predicted"/>
<name>M9M140_PAEPP</name>
<dbReference type="InterPro" id="IPR009045">
    <property type="entry name" value="Zn_M74/Hedgehog-like"/>
</dbReference>
<dbReference type="RefSeq" id="WP_006286061.1">
    <property type="nucleotide sequence ID" value="NZ_BALG01000117.1"/>
</dbReference>
<evidence type="ECO:0000313" key="4">
    <source>
        <dbReference type="EMBL" id="GAC42589.1"/>
    </source>
</evidence>
<evidence type="ECO:0000313" key="5">
    <source>
        <dbReference type="Proteomes" id="UP000029453"/>
    </source>
</evidence>
<keyword evidence="4" id="KW-0645">Protease</keyword>
<dbReference type="AlphaFoldDB" id="M9M140"/>
<organism evidence="4 5">
    <name type="scientific">Paenibacillus popilliae ATCC 14706</name>
    <dbReference type="NCBI Taxonomy" id="1212764"/>
    <lineage>
        <taxon>Bacteria</taxon>
        <taxon>Bacillati</taxon>
        <taxon>Bacillota</taxon>
        <taxon>Bacilli</taxon>
        <taxon>Bacillales</taxon>
        <taxon>Paenibacillaceae</taxon>
        <taxon>Paenibacillus</taxon>
    </lineage>
</organism>
<keyword evidence="4" id="KW-0378">Hydrolase</keyword>
<accession>M9M140</accession>
<dbReference type="CDD" id="cd14852">
    <property type="entry name" value="LD-carboxypeptidase"/>
    <property type="match status" value="1"/>
</dbReference>
<evidence type="ECO:0000256" key="2">
    <source>
        <dbReference type="SAM" id="SignalP"/>
    </source>
</evidence>
<gene>
    <name evidence="4" type="ORF">PPOP_1946</name>
</gene>
<keyword evidence="4" id="KW-0121">Carboxypeptidase</keyword>